<reference evidence="15" key="1">
    <citation type="submission" date="2009-11" db="EMBL/GenBank/DDBJ databases">
        <title>The complete chromosome 2 of Sphaerobacter thermophilus DSM 20745.</title>
        <authorList>
            <person name="Lucas S."/>
            <person name="Copeland A."/>
            <person name="Lapidus A."/>
            <person name="Glavina del Rio T."/>
            <person name="Dalin E."/>
            <person name="Tice H."/>
            <person name="Bruce D."/>
            <person name="Goodwin L."/>
            <person name="Pitluck S."/>
            <person name="Kyrpides N."/>
            <person name="Mavromatis K."/>
            <person name="Ivanova N."/>
            <person name="Mikhailova N."/>
            <person name="LaButti K.M."/>
            <person name="Clum A."/>
            <person name="Sun H.I."/>
            <person name="Brettin T."/>
            <person name="Detter J.C."/>
            <person name="Han C."/>
            <person name="Larimer F."/>
            <person name="Land M."/>
            <person name="Hauser L."/>
            <person name="Markowitz V."/>
            <person name="Cheng J.F."/>
            <person name="Hugenholtz P."/>
            <person name="Woyke T."/>
            <person name="Wu D."/>
            <person name="Steenblock K."/>
            <person name="Schneider S."/>
            <person name="Pukall R."/>
            <person name="Goeker M."/>
            <person name="Klenk H.P."/>
            <person name="Eisen J.A."/>
        </authorList>
    </citation>
    <scope>NUCLEOTIDE SEQUENCE [LARGE SCALE GENOMIC DNA]</scope>
    <source>
        <strain evidence="15">ATCC 49802 / DSM 20745 / S 6022</strain>
    </source>
</reference>
<feature type="site" description="Interaction with substrate tRNA" evidence="10">
    <location>
        <position position="137"/>
    </location>
</feature>
<protein>
    <recommendedName>
        <fullName evidence="10">tRNA dimethylallyltransferase</fullName>
        <ecNumber evidence="10">2.5.1.75</ecNumber>
    </recommendedName>
    <alternativeName>
        <fullName evidence="10">Dimethylallyl diphosphate:tRNA dimethylallyltransferase</fullName>
        <shortName evidence="10">DMAPP:tRNA dimethylallyltransferase</shortName>
        <shortName evidence="10">DMATase</shortName>
    </alternativeName>
    <alternativeName>
        <fullName evidence="10">Isopentenyl-diphosphate:tRNA isopentenyltransferase</fullName>
        <shortName evidence="10">IPP transferase</shortName>
        <shortName evidence="10">IPPT</shortName>
        <shortName evidence="10">IPTase</shortName>
    </alternativeName>
</protein>
<dbReference type="GO" id="GO:0052381">
    <property type="term" value="F:tRNA dimethylallyltransferase activity"/>
    <property type="evidence" value="ECO:0007669"/>
    <property type="project" value="UniProtKB-UniRule"/>
</dbReference>
<evidence type="ECO:0000256" key="13">
    <source>
        <dbReference type="RuleBase" id="RU003785"/>
    </source>
</evidence>
<accession>D1CA21</accession>
<dbReference type="NCBIfam" id="TIGR00174">
    <property type="entry name" value="miaA"/>
    <property type="match status" value="1"/>
</dbReference>
<evidence type="ECO:0000256" key="3">
    <source>
        <dbReference type="ARBA" id="ARBA00005842"/>
    </source>
</evidence>
<evidence type="ECO:0000256" key="2">
    <source>
        <dbReference type="ARBA" id="ARBA00003213"/>
    </source>
</evidence>
<feature type="binding site" evidence="10">
    <location>
        <begin position="25"/>
        <end position="30"/>
    </location>
    <ligand>
        <name>substrate</name>
    </ligand>
</feature>
<keyword evidence="8 10" id="KW-0460">Magnesium</keyword>
<sequence length="330" mass="36788">MIVATRTSTRQARALPPLVAIVGPTAVGKTATAIRLALDIDGEVVSADSRYLYRGMDIGTAKPTVAEMRGVPHHLIDVVDPTEDYSLALYQHDAYQAIADITARGRVPILAGGTPLYINAVLEGWRIPEVPPDPAFREEMEQVARERGPEHLHQRLAAVDPAAAARIPATNVRRVIRALEIYHHTGRPMTELEGKSPPPYRVLIVGLTLPREELYRRIDRRVDEQIAAGLVDEVRGLLEAGVPPDAPAMSAIGYGEIVAYLQGETTLPEAIERIRYNTHRYARHQTTWLRRMRGVHWFDPREPGWYERLLTLVRTFLAGNETDLNSADVD</sequence>
<dbReference type="FunCoup" id="D1CA21">
    <property type="interactions" value="487"/>
</dbReference>
<dbReference type="FunFam" id="1.10.20.140:FF:000001">
    <property type="entry name" value="tRNA dimethylallyltransferase"/>
    <property type="match status" value="1"/>
</dbReference>
<dbReference type="HOGENOM" id="CLU_032616_0_1_0"/>
<keyword evidence="6 10" id="KW-0547">Nucleotide-binding</keyword>
<dbReference type="GO" id="GO:0006400">
    <property type="term" value="P:tRNA modification"/>
    <property type="evidence" value="ECO:0007669"/>
    <property type="project" value="TreeGrafter"/>
</dbReference>
<dbReference type="GO" id="GO:0005524">
    <property type="term" value="F:ATP binding"/>
    <property type="evidence" value="ECO:0007669"/>
    <property type="project" value="UniProtKB-UniRule"/>
</dbReference>
<dbReference type="Proteomes" id="UP000002027">
    <property type="component" value="Chromosome 2"/>
</dbReference>
<dbReference type="EMBL" id="CP001824">
    <property type="protein sequence ID" value="ACZ40664.1"/>
    <property type="molecule type" value="Genomic_DNA"/>
</dbReference>
<evidence type="ECO:0000256" key="6">
    <source>
        <dbReference type="ARBA" id="ARBA00022741"/>
    </source>
</evidence>
<dbReference type="OrthoDB" id="9776390at2"/>
<evidence type="ECO:0000313" key="15">
    <source>
        <dbReference type="Proteomes" id="UP000002027"/>
    </source>
</evidence>
<dbReference type="SUPFAM" id="SSF52540">
    <property type="entry name" value="P-loop containing nucleoside triphosphate hydrolases"/>
    <property type="match status" value="1"/>
</dbReference>
<dbReference type="STRING" id="479434.Sthe_3264"/>
<dbReference type="AlphaFoldDB" id="D1CA21"/>
<dbReference type="eggNOG" id="COG0324">
    <property type="taxonomic scope" value="Bacteria"/>
</dbReference>
<evidence type="ECO:0000313" key="14">
    <source>
        <dbReference type="EMBL" id="ACZ40664.1"/>
    </source>
</evidence>
<dbReference type="InterPro" id="IPR039657">
    <property type="entry name" value="Dimethylallyltransferase"/>
</dbReference>
<dbReference type="Gene3D" id="3.40.50.300">
    <property type="entry name" value="P-loop containing nucleotide triphosphate hydrolases"/>
    <property type="match status" value="1"/>
</dbReference>
<dbReference type="HAMAP" id="MF_00185">
    <property type="entry name" value="IPP_trans"/>
    <property type="match status" value="1"/>
</dbReference>
<feature type="region of interest" description="Interaction with substrate tRNA" evidence="10">
    <location>
        <begin position="48"/>
        <end position="51"/>
    </location>
</feature>
<proteinExistence type="inferred from homology"/>
<dbReference type="EC" id="2.5.1.75" evidence="10"/>
<evidence type="ECO:0000256" key="8">
    <source>
        <dbReference type="ARBA" id="ARBA00022842"/>
    </source>
</evidence>
<name>D1CA21_SPHTD</name>
<evidence type="ECO:0000256" key="12">
    <source>
        <dbReference type="RuleBase" id="RU003784"/>
    </source>
</evidence>
<feature type="binding site" evidence="10">
    <location>
        <begin position="23"/>
        <end position="30"/>
    </location>
    <ligand>
        <name>ATP</name>
        <dbReference type="ChEBI" id="CHEBI:30616"/>
    </ligand>
</feature>
<comment type="similarity">
    <text evidence="3 10 13">Belongs to the IPP transferase family.</text>
</comment>
<evidence type="ECO:0000256" key="7">
    <source>
        <dbReference type="ARBA" id="ARBA00022840"/>
    </source>
</evidence>
<evidence type="ECO:0000256" key="1">
    <source>
        <dbReference type="ARBA" id="ARBA00001946"/>
    </source>
</evidence>
<keyword evidence="15" id="KW-1185">Reference proteome</keyword>
<feature type="site" description="Interaction with substrate tRNA" evidence="10">
    <location>
        <position position="114"/>
    </location>
</feature>
<dbReference type="InterPro" id="IPR027417">
    <property type="entry name" value="P-loop_NTPase"/>
</dbReference>
<evidence type="ECO:0000256" key="9">
    <source>
        <dbReference type="ARBA" id="ARBA00049563"/>
    </source>
</evidence>
<dbReference type="KEGG" id="sti:Sthe_3264"/>
<comment type="catalytic activity">
    <reaction evidence="9 10 11">
        <text>adenosine(37) in tRNA + dimethylallyl diphosphate = N(6)-dimethylallyladenosine(37) in tRNA + diphosphate</text>
        <dbReference type="Rhea" id="RHEA:26482"/>
        <dbReference type="Rhea" id="RHEA-COMP:10162"/>
        <dbReference type="Rhea" id="RHEA-COMP:10375"/>
        <dbReference type="ChEBI" id="CHEBI:33019"/>
        <dbReference type="ChEBI" id="CHEBI:57623"/>
        <dbReference type="ChEBI" id="CHEBI:74411"/>
        <dbReference type="ChEBI" id="CHEBI:74415"/>
        <dbReference type="EC" id="2.5.1.75"/>
    </reaction>
</comment>
<dbReference type="Pfam" id="PF01715">
    <property type="entry name" value="IPPT"/>
    <property type="match status" value="1"/>
</dbReference>
<evidence type="ECO:0000256" key="5">
    <source>
        <dbReference type="ARBA" id="ARBA00022694"/>
    </source>
</evidence>
<evidence type="ECO:0000256" key="11">
    <source>
        <dbReference type="RuleBase" id="RU003783"/>
    </source>
</evidence>
<dbReference type="PANTHER" id="PTHR11088:SF60">
    <property type="entry name" value="TRNA DIMETHYLALLYLTRANSFERASE"/>
    <property type="match status" value="1"/>
</dbReference>
<dbReference type="InterPro" id="IPR018022">
    <property type="entry name" value="IPT"/>
</dbReference>
<comment type="subunit">
    <text evidence="10">Monomer.</text>
</comment>
<dbReference type="InParanoid" id="D1CA21"/>
<evidence type="ECO:0000256" key="4">
    <source>
        <dbReference type="ARBA" id="ARBA00022679"/>
    </source>
</evidence>
<keyword evidence="5 10" id="KW-0819">tRNA processing</keyword>
<dbReference type="Gene3D" id="1.10.20.140">
    <property type="match status" value="1"/>
</dbReference>
<comment type="cofactor">
    <cofactor evidence="1 10">
        <name>Mg(2+)</name>
        <dbReference type="ChEBI" id="CHEBI:18420"/>
    </cofactor>
</comment>
<evidence type="ECO:0000256" key="10">
    <source>
        <dbReference type="HAMAP-Rule" id="MF_00185"/>
    </source>
</evidence>
<dbReference type="PANTHER" id="PTHR11088">
    <property type="entry name" value="TRNA DIMETHYLALLYLTRANSFERASE"/>
    <property type="match status" value="1"/>
</dbReference>
<gene>
    <name evidence="10" type="primary">miaA</name>
    <name evidence="14" type="ordered locus">Sthe_3264</name>
</gene>
<comment type="caution">
    <text evidence="10">Lacks conserved residue(s) required for the propagation of feature annotation.</text>
</comment>
<organism evidence="14 15">
    <name type="scientific">Sphaerobacter thermophilus (strain ATCC 49802 / DSM 20745 / KCCM 41009 / NCIMB 13125 / S 6022)</name>
    <dbReference type="NCBI Taxonomy" id="479434"/>
    <lineage>
        <taxon>Bacteria</taxon>
        <taxon>Pseudomonadati</taxon>
        <taxon>Thermomicrobiota</taxon>
        <taxon>Thermomicrobia</taxon>
        <taxon>Sphaerobacterales</taxon>
        <taxon>Sphaerobacterineae</taxon>
        <taxon>Sphaerobacteraceae</taxon>
        <taxon>Sphaerobacter</taxon>
    </lineage>
</organism>
<reference evidence="14 15" key="2">
    <citation type="journal article" date="2010" name="Stand. Genomic Sci.">
        <title>Complete genome sequence of Desulfohalobium retbaense type strain (HR(100)).</title>
        <authorList>
            <person name="Spring S."/>
            <person name="Nolan M."/>
            <person name="Lapidus A."/>
            <person name="Glavina Del Rio T."/>
            <person name="Copeland A."/>
            <person name="Tice H."/>
            <person name="Cheng J.F."/>
            <person name="Lucas S."/>
            <person name="Land M."/>
            <person name="Chen F."/>
            <person name="Bruce D."/>
            <person name="Goodwin L."/>
            <person name="Pitluck S."/>
            <person name="Ivanova N."/>
            <person name="Mavromatis K."/>
            <person name="Mikhailova N."/>
            <person name="Pati A."/>
            <person name="Chen A."/>
            <person name="Palaniappan K."/>
            <person name="Hauser L."/>
            <person name="Chang Y.J."/>
            <person name="Jeffries C.D."/>
            <person name="Munk C."/>
            <person name="Kiss H."/>
            <person name="Chain P."/>
            <person name="Han C."/>
            <person name="Brettin T."/>
            <person name="Detter J.C."/>
            <person name="Schuler E."/>
            <person name="Goker M."/>
            <person name="Rohde M."/>
            <person name="Bristow J."/>
            <person name="Eisen J.A."/>
            <person name="Markowitz V."/>
            <person name="Hugenholtz P."/>
            <person name="Kyrpides N.C."/>
            <person name="Klenk H.P."/>
        </authorList>
    </citation>
    <scope>NUCLEOTIDE SEQUENCE [LARGE SCALE GENOMIC DNA]</scope>
    <source>
        <strain evidence="15">ATCC 49802 / DSM 20745 / S 6022</strain>
    </source>
</reference>
<keyword evidence="7 10" id="KW-0067">ATP-binding</keyword>
<keyword evidence="4 10" id="KW-0808">Transferase</keyword>
<comment type="function">
    <text evidence="2 10 12">Catalyzes the transfer of a dimethylallyl group onto the adenine at position 37 in tRNAs that read codons beginning with uridine, leading to the formation of N6-(dimethylallyl)adenosine (i(6)A).</text>
</comment>